<protein>
    <submittedName>
        <fullName evidence="1">Uncharacterized protein</fullName>
    </submittedName>
</protein>
<organism evidence="1">
    <name type="scientific">Candidatus Methanogaster sp. ANME-2c ERB4</name>
    <dbReference type="NCBI Taxonomy" id="2759911"/>
    <lineage>
        <taxon>Archaea</taxon>
        <taxon>Methanobacteriati</taxon>
        <taxon>Methanobacteriota</taxon>
        <taxon>Stenosarchaea group</taxon>
        <taxon>Methanomicrobia</taxon>
        <taxon>Methanosarcinales</taxon>
        <taxon>ANME-2 cluster</taxon>
        <taxon>Candidatus Methanogasteraceae</taxon>
        <taxon>Candidatus Methanogaster</taxon>
    </lineage>
</organism>
<dbReference type="AlphaFoldDB" id="A0A7G9YLK1"/>
<dbReference type="InterPro" id="IPR035093">
    <property type="entry name" value="RelE/ParE_toxin_dom_sf"/>
</dbReference>
<dbReference type="Gene3D" id="3.30.2310.20">
    <property type="entry name" value="RelE-like"/>
    <property type="match status" value="1"/>
</dbReference>
<evidence type="ECO:0000313" key="1">
    <source>
        <dbReference type="EMBL" id="QNO48885.1"/>
    </source>
</evidence>
<name>A0A7G9YLK1_9EURY</name>
<dbReference type="SUPFAM" id="SSF143011">
    <property type="entry name" value="RelE-like"/>
    <property type="match status" value="1"/>
</dbReference>
<reference evidence="1" key="1">
    <citation type="submission" date="2020-06" db="EMBL/GenBank/DDBJ databases">
        <title>Unique genomic features of the anaerobic methanotrophic archaea.</title>
        <authorList>
            <person name="Chadwick G.L."/>
            <person name="Skennerton C.T."/>
            <person name="Laso-Perez R."/>
            <person name="Leu A.O."/>
            <person name="Speth D.R."/>
            <person name="Yu H."/>
            <person name="Morgan-Lang C."/>
            <person name="Hatzenpichler R."/>
            <person name="Goudeau D."/>
            <person name="Malmstrom R."/>
            <person name="Brazelton W.J."/>
            <person name="Woyke T."/>
            <person name="Hallam S.J."/>
            <person name="Tyson G.W."/>
            <person name="Wegener G."/>
            <person name="Boetius A."/>
            <person name="Orphan V."/>
        </authorList>
    </citation>
    <scope>NUCLEOTIDE SEQUENCE</scope>
</reference>
<gene>
    <name evidence="1" type="ORF">JFFFLBDL_00010</name>
</gene>
<proteinExistence type="predicted"/>
<dbReference type="EMBL" id="MT631365">
    <property type="protein sequence ID" value="QNO48885.1"/>
    <property type="molecule type" value="Genomic_DNA"/>
</dbReference>
<sequence>MFEILLDVPAQKFLKKTDTGTASRIIEAIEKLADDPIPHDSKRIMGHAEKLFSSTLETQKTAAAIRLSLKS</sequence>
<accession>A0A7G9YLK1</accession>